<evidence type="ECO:0000256" key="16">
    <source>
        <dbReference type="ARBA" id="ARBA00038053"/>
    </source>
</evidence>
<dbReference type="PANTHER" id="PTHR30474">
    <property type="entry name" value="CELL CYCLE PROTEIN"/>
    <property type="match status" value="1"/>
</dbReference>
<feature type="transmembrane region" description="Helical" evidence="23">
    <location>
        <begin position="105"/>
        <end position="124"/>
    </location>
</feature>
<keyword evidence="11 23" id="KW-0472">Membrane</keyword>
<dbReference type="GO" id="GO:0005886">
    <property type="term" value="C:plasma membrane"/>
    <property type="evidence" value="ECO:0007669"/>
    <property type="project" value="UniProtKB-SubCell"/>
</dbReference>
<name>A0A2Y9AB32_9MICO</name>
<keyword evidence="4 24" id="KW-0132">Cell division</keyword>
<evidence type="ECO:0000256" key="2">
    <source>
        <dbReference type="ARBA" id="ARBA00004752"/>
    </source>
</evidence>
<proteinExistence type="inferred from homology"/>
<keyword evidence="10 23" id="KW-1133">Transmembrane helix</keyword>
<evidence type="ECO:0000256" key="4">
    <source>
        <dbReference type="ARBA" id="ARBA00022618"/>
    </source>
</evidence>
<feature type="transmembrane region" description="Helical" evidence="23">
    <location>
        <begin position="175"/>
        <end position="192"/>
    </location>
</feature>
<dbReference type="GO" id="GO:0032153">
    <property type="term" value="C:cell division site"/>
    <property type="evidence" value="ECO:0007669"/>
    <property type="project" value="TreeGrafter"/>
</dbReference>
<reference evidence="24 25" key="1">
    <citation type="submission" date="2016-10" db="EMBL/GenBank/DDBJ databases">
        <authorList>
            <person name="Cai Z."/>
        </authorList>
    </citation>
    <scope>NUCLEOTIDE SEQUENCE [LARGE SCALE GENOMIC DNA]</scope>
    <source>
        <strain evidence="24 25">CGMCC 1.10826</strain>
    </source>
</reference>
<evidence type="ECO:0000256" key="5">
    <source>
        <dbReference type="ARBA" id="ARBA00022676"/>
    </source>
</evidence>
<keyword evidence="8" id="KW-0133">Cell shape</keyword>
<dbReference type="GO" id="GO:0008360">
    <property type="term" value="P:regulation of cell shape"/>
    <property type="evidence" value="ECO:0007669"/>
    <property type="project" value="UniProtKB-KW"/>
</dbReference>
<keyword evidence="3" id="KW-1003">Cell membrane</keyword>
<keyword evidence="13" id="KW-0961">Cell wall biogenesis/degradation</keyword>
<feature type="transmembrane region" description="Helical" evidence="23">
    <location>
        <begin position="74"/>
        <end position="93"/>
    </location>
</feature>
<dbReference type="Proteomes" id="UP000250222">
    <property type="component" value="Unassembled WGS sequence"/>
</dbReference>
<evidence type="ECO:0000256" key="12">
    <source>
        <dbReference type="ARBA" id="ARBA00023306"/>
    </source>
</evidence>
<dbReference type="GO" id="GO:0015648">
    <property type="term" value="F:lipid-linked peptidoglycan transporter activity"/>
    <property type="evidence" value="ECO:0007669"/>
    <property type="project" value="TreeGrafter"/>
</dbReference>
<evidence type="ECO:0000313" key="25">
    <source>
        <dbReference type="Proteomes" id="UP000250222"/>
    </source>
</evidence>
<dbReference type="EC" id="2.4.99.28" evidence="19"/>
<dbReference type="Pfam" id="PF01098">
    <property type="entry name" value="FTSW_RODA_SPOVE"/>
    <property type="match status" value="1"/>
</dbReference>
<dbReference type="GO" id="GO:0071555">
    <property type="term" value="P:cell wall organization"/>
    <property type="evidence" value="ECO:0007669"/>
    <property type="project" value="UniProtKB-KW"/>
</dbReference>
<evidence type="ECO:0000256" key="13">
    <source>
        <dbReference type="ARBA" id="ARBA00023316"/>
    </source>
</evidence>
<keyword evidence="6" id="KW-0808">Transferase</keyword>
<evidence type="ECO:0000256" key="14">
    <source>
        <dbReference type="ARBA" id="ARBA00032370"/>
    </source>
</evidence>
<dbReference type="PANTHER" id="PTHR30474:SF2">
    <property type="entry name" value="PEPTIDOGLYCAN GLYCOSYLTRANSFERASE FTSW-RELATED"/>
    <property type="match status" value="1"/>
</dbReference>
<keyword evidence="9" id="KW-0573">Peptidoglycan synthesis</keyword>
<evidence type="ECO:0000313" key="24">
    <source>
        <dbReference type="EMBL" id="SSA41811.1"/>
    </source>
</evidence>
<evidence type="ECO:0000256" key="11">
    <source>
        <dbReference type="ARBA" id="ARBA00023136"/>
    </source>
</evidence>
<gene>
    <name evidence="24" type="ORF">SAMN05216184_10572</name>
</gene>
<evidence type="ECO:0000256" key="22">
    <source>
        <dbReference type="SAM" id="MobiDB-lite"/>
    </source>
</evidence>
<feature type="region of interest" description="Disordered" evidence="22">
    <location>
        <begin position="1"/>
        <end position="30"/>
    </location>
</feature>
<evidence type="ECO:0000256" key="19">
    <source>
        <dbReference type="ARBA" id="ARBA00044770"/>
    </source>
</evidence>
<sequence length="422" mass="43971">MTAVQPGRLPRAAAPATRSLRTGARETDHPATRGPAVLSYYLVGGATLLLLAIGVVMVLSASSITSIRETGSPYGFFLDQAVFALVGVPLMVVASRVPVAWYRKLAWPALGLGLLLQALILTPLARGEKGNTNWIYIPGAGQTIQPSEFLKLALAVWLGLVLARKAHLLHRWQHVLVPGIAVAVLALGLVLVGRDLGTAMVVALVVAGAMFVAGVPLKWFGAAMVAGAGALAFLVVLSDNRMQRIMAVFGGECDESAACYQTLHGLYGLGTGGISGLGLGASREKWAYLPEAHNDYIFAILGEELGLWGTLLVLGLFAALATGMFRVVRRHPDPFVKITTGAIAAWILGQALINIGVVIGFLPVIGVPLPLVSAGGSALIATLLAMGVVLAFARDEPGAGAALRARRGVVRRSLAVVGRGRG</sequence>
<evidence type="ECO:0000256" key="7">
    <source>
        <dbReference type="ARBA" id="ARBA00022692"/>
    </source>
</evidence>
<dbReference type="NCBIfam" id="TIGR02614">
    <property type="entry name" value="ftsW"/>
    <property type="match status" value="1"/>
</dbReference>
<comment type="similarity">
    <text evidence="16">Belongs to the SEDS family. FtsW subfamily.</text>
</comment>
<evidence type="ECO:0000256" key="6">
    <source>
        <dbReference type="ARBA" id="ARBA00022679"/>
    </source>
</evidence>
<organism evidence="24 25">
    <name type="scientific">Georgenia satyanarayanai</name>
    <dbReference type="NCBI Taxonomy" id="860221"/>
    <lineage>
        <taxon>Bacteria</taxon>
        <taxon>Bacillati</taxon>
        <taxon>Actinomycetota</taxon>
        <taxon>Actinomycetes</taxon>
        <taxon>Micrococcales</taxon>
        <taxon>Bogoriellaceae</taxon>
        <taxon>Georgenia</taxon>
    </lineage>
</organism>
<feature type="transmembrane region" description="Helical" evidence="23">
    <location>
        <begin position="340"/>
        <end position="365"/>
    </location>
</feature>
<dbReference type="EMBL" id="UETB01000005">
    <property type="protein sequence ID" value="SSA41811.1"/>
    <property type="molecule type" value="Genomic_DNA"/>
</dbReference>
<keyword evidence="25" id="KW-1185">Reference proteome</keyword>
<evidence type="ECO:0000256" key="23">
    <source>
        <dbReference type="SAM" id="Phobius"/>
    </source>
</evidence>
<comment type="subcellular location">
    <subcellularLocation>
        <location evidence="1">Cell membrane</location>
        <topology evidence="1">Multi-pass membrane protein</topology>
    </subcellularLocation>
</comment>
<evidence type="ECO:0000256" key="10">
    <source>
        <dbReference type="ARBA" id="ARBA00022989"/>
    </source>
</evidence>
<accession>A0A2Y9AB32</accession>
<dbReference type="AlphaFoldDB" id="A0A2Y9AB32"/>
<comment type="pathway">
    <text evidence="2">Cell wall biogenesis; peptidoglycan biosynthesis.</text>
</comment>
<feature type="transmembrane region" description="Helical" evidence="23">
    <location>
        <begin position="220"/>
        <end position="238"/>
    </location>
</feature>
<evidence type="ECO:0000256" key="18">
    <source>
        <dbReference type="ARBA" id="ARBA00041418"/>
    </source>
</evidence>
<dbReference type="GO" id="GO:0008955">
    <property type="term" value="F:peptidoglycan glycosyltransferase activity"/>
    <property type="evidence" value="ECO:0007669"/>
    <property type="project" value="UniProtKB-EC"/>
</dbReference>
<keyword evidence="7 23" id="KW-0812">Transmembrane</keyword>
<evidence type="ECO:0000256" key="8">
    <source>
        <dbReference type="ARBA" id="ARBA00022960"/>
    </source>
</evidence>
<evidence type="ECO:0000256" key="20">
    <source>
        <dbReference type="ARBA" id="ARBA00049902"/>
    </source>
</evidence>
<feature type="transmembrane region" description="Helical" evidence="23">
    <location>
        <begin position="40"/>
        <end position="62"/>
    </location>
</feature>
<feature type="transmembrane region" description="Helical" evidence="23">
    <location>
        <begin position="198"/>
        <end position="215"/>
    </location>
</feature>
<comment type="function">
    <text evidence="21">Peptidoglycan polymerase that is essential for cell division.</text>
</comment>
<dbReference type="GO" id="GO:0051301">
    <property type="term" value="P:cell division"/>
    <property type="evidence" value="ECO:0007669"/>
    <property type="project" value="UniProtKB-KW"/>
</dbReference>
<keyword evidence="12" id="KW-0131">Cell cycle</keyword>
<protein>
    <recommendedName>
        <fullName evidence="17">Probable peptidoglycan glycosyltransferase FtsW</fullName>
        <ecNumber evidence="19">2.4.99.28</ecNumber>
    </recommendedName>
    <alternativeName>
        <fullName evidence="18">Cell division protein FtsW</fullName>
    </alternativeName>
    <alternativeName>
        <fullName evidence="15">Cell wall polymerase</fullName>
    </alternativeName>
    <alternativeName>
        <fullName evidence="14">Peptidoglycan polymerase</fullName>
    </alternativeName>
</protein>
<dbReference type="InterPro" id="IPR013437">
    <property type="entry name" value="FtsW"/>
</dbReference>
<feature type="transmembrane region" description="Helical" evidence="23">
    <location>
        <begin position="371"/>
        <end position="393"/>
    </location>
</feature>
<evidence type="ECO:0000256" key="15">
    <source>
        <dbReference type="ARBA" id="ARBA00033270"/>
    </source>
</evidence>
<dbReference type="InterPro" id="IPR001182">
    <property type="entry name" value="FtsW/RodA"/>
</dbReference>
<dbReference type="OrthoDB" id="9768187at2"/>
<evidence type="ECO:0000256" key="3">
    <source>
        <dbReference type="ARBA" id="ARBA00022475"/>
    </source>
</evidence>
<comment type="catalytic activity">
    <reaction evidence="20">
        <text>[GlcNAc-(1-&gt;4)-Mur2Ac(oyl-L-Ala-gamma-D-Glu-L-Lys-D-Ala-D-Ala)](n)-di-trans,octa-cis-undecaprenyl diphosphate + beta-D-GlcNAc-(1-&gt;4)-Mur2Ac(oyl-L-Ala-gamma-D-Glu-L-Lys-D-Ala-D-Ala)-di-trans,octa-cis-undecaprenyl diphosphate = [GlcNAc-(1-&gt;4)-Mur2Ac(oyl-L-Ala-gamma-D-Glu-L-Lys-D-Ala-D-Ala)](n+1)-di-trans,octa-cis-undecaprenyl diphosphate + di-trans,octa-cis-undecaprenyl diphosphate + H(+)</text>
        <dbReference type="Rhea" id="RHEA:23708"/>
        <dbReference type="Rhea" id="RHEA-COMP:9602"/>
        <dbReference type="Rhea" id="RHEA-COMP:9603"/>
        <dbReference type="ChEBI" id="CHEBI:15378"/>
        <dbReference type="ChEBI" id="CHEBI:58405"/>
        <dbReference type="ChEBI" id="CHEBI:60033"/>
        <dbReference type="ChEBI" id="CHEBI:78435"/>
        <dbReference type="EC" id="2.4.99.28"/>
    </reaction>
</comment>
<evidence type="ECO:0000256" key="21">
    <source>
        <dbReference type="ARBA" id="ARBA00049966"/>
    </source>
</evidence>
<evidence type="ECO:0000256" key="1">
    <source>
        <dbReference type="ARBA" id="ARBA00004651"/>
    </source>
</evidence>
<dbReference type="GO" id="GO:0009252">
    <property type="term" value="P:peptidoglycan biosynthetic process"/>
    <property type="evidence" value="ECO:0007669"/>
    <property type="project" value="UniProtKB-KW"/>
</dbReference>
<feature type="transmembrane region" description="Helical" evidence="23">
    <location>
        <begin position="305"/>
        <end position="328"/>
    </location>
</feature>
<keyword evidence="5" id="KW-0328">Glycosyltransferase</keyword>
<dbReference type="RefSeq" id="WP_110852273.1">
    <property type="nucleotide sequence ID" value="NZ_QKLZ01000005.1"/>
</dbReference>
<evidence type="ECO:0000256" key="17">
    <source>
        <dbReference type="ARBA" id="ARBA00041185"/>
    </source>
</evidence>
<evidence type="ECO:0000256" key="9">
    <source>
        <dbReference type="ARBA" id="ARBA00022984"/>
    </source>
</evidence>